<protein>
    <submittedName>
        <fullName evidence="1">Uncharacterized protein</fullName>
    </submittedName>
</protein>
<dbReference type="Proteomes" id="UP000632289">
    <property type="component" value="Unassembled WGS sequence"/>
</dbReference>
<sequence length="359" mass="39005">MGGVLAVLVVLGLSVRAPVEQWWLARQACGGELPADDLEIVRKGVLLDSNEQSFDAEAGRYACVLRSDQGTVVVAVDASSRGPEREVPYAWSAYMPYAALPDGLPGFENNNSLVHLMPECPGRAEGGERHRLLVSTWTYLASSRAEKAAMLRLAVRMTNEMTEKLGCGGEPLPAPQEGAVPEQGAYVPRAQAEGTACGSLTTARVPGAGPDGVVQMAVADGGLVGRCTLHAPGDGHGNRADRGRPLVELTSWRGEWAGEMREMYHHVRTPSSGLNRGATWEPELTDHRAWAVARCEDENVGYAAWDYESPYREEGEDAEPRTEAQKREWRERLRGYVTAFAEDQVRRGGCTDLRVPPAP</sequence>
<comment type="caution">
    <text evidence="1">The sequence shown here is derived from an EMBL/GenBank/DDBJ whole genome shotgun (WGS) entry which is preliminary data.</text>
</comment>
<evidence type="ECO:0000313" key="1">
    <source>
        <dbReference type="EMBL" id="MBD3934257.1"/>
    </source>
</evidence>
<organism evidence="1 2">
    <name type="scientific">Streptomyces chumphonensis</name>
    <dbReference type="NCBI Taxonomy" id="1214925"/>
    <lineage>
        <taxon>Bacteria</taxon>
        <taxon>Bacillati</taxon>
        <taxon>Actinomycetota</taxon>
        <taxon>Actinomycetes</taxon>
        <taxon>Kitasatosporales</taxon>
        <taxon>Streptomycetaceae</taxon>
        <taxon>Streptomyces</taxon>
    </lineage>
</organism>
<accession>A0A927F3V4</accession>
<gene>
    <name evidence="1" type="ORF">IF129_22170</name>
</gene>
<dbReference type="RefSeq" id="WP_191211559.1">
    <property type="nucleotide sequence ID" value="NZ_BAABKL010000002.1"/>
</dbReference>
<proteinExistence type="predicted"/>
<evidence type="ECO:0000313" key="2">
    <source>
        <dbReference type="Proteomes" id="UP000632289"/>
    </source>
</evidence>
<reference evidence="1" key="1">
    <citation type="submission" date="2020-09" db="EMBL/GenBank/DDBJ databases">
        <title>Secondary metabolite and genome analysis of marine Streptomyces chumphonensis KK1-2T.</title>
        <authorList>
            <person name="Phongsopitanun W."/>
            <person name="Kanchanasin P."/>
            <person name="Pittayakhajonwut P."/>
            <person name="Suwanborirux K."/>
            <person name="Tanasupawat S."/>
        </authorList>
    </citation>
    <scope>NUCLEOTIDE SEQUENCE</scope>
    <source>
        <strain evidence="1">KK1-2</strain>
    </source>
</reference>
<dbReference type="EMBL" id="JACXYU010000015">
    <property type="protein sequence ID" value="MBD3934257.1"/>
    <property type="molecule type" value="Genomic_DNA"/>
</dbReference>
<keyword evidence="2" id="KW-1185">Reference proteome</keyword>
<dbReference type="AlphaFoldDB" id="A0A927F3V4"/>
<name>A0A927F3V4_9ACTN</name>